<evidence type="ECO:0000313" key="2">
    <source>
        <dbReference type="EMBL" id="TCO86400.1"/>
    </source>
</evidence>
<feature type="region of interest" description="Disordered" evidence="1">
    <location>
        <begin position="24"/>
        <end position="50"/>
    </location>
</feature>
<gene>
    <name evidence="2" type="ORF">EV212_101185</name>
</gene>
<dbReference type="RefSeq" id="WP_132087467.1">
    <property type="nucleotide sequence ID" value="NZ_JANKAQ010000005.1"/>
</dbReference>
<dbReference type="OrthoDB" id="1958118at2"/>
<comment type="caution">
    <text evidence="2">The sequence shown here is derived from an EMBL/GenBank/DDBJ whole genome shotgun (WGS) entry which is preliminary data.</text>
</comment>
<name>A0A4R2LGF8_9FIRM</name>
<proteinExistence type="predicted"/>
<evidence type="ECO:0000256" key="1">
    <source>
        <dbReference type="SAM" id="MobiDB-lite"/>
    </source>
</evidence>
<dbReference type="AlphaFoldDB" id="A0A4R2LGF8"/>
<keyword evidence="3" id="KW-1185">Reference proteome</keyword>
<reference evidence="2 3" key="1">
    <citation type="submission" date="2019-03" db="EMBL/GenBank/DDBJ databases">
        <title>Genomic Encyclopedia of Type Strains, Phase IV (KMG-IV): sequencing the most valuable type-strain genomes for metagenomic binning, comparative biology and taxonomic classification.</title>
        <authorList>
            <person name="Goeker M."/>
        </authorList>
    </citation>
    <scope>NUCLEOTIDE SEQUENCE [LARGE SCALE GENOMIC DNA]</scope>
    <source>
        <strain evidence="2 3">DSM 28559</strain>
    </source>
</reference>
<protein>
    <submittedName>
        <fullName evidence="2">Uncharacterized protein</fullName>
    </submittedName>
</protein>
<organism evidence="2 3">
    <name type="scientific">Frisingicoccus caecimuris</name>
    <dbReference type="NCBI Taxonomy" id="1796636"/>
    <lineage>
        <taxon>Bacteria</taxon>
        <taxon>Bacillati</taxon>
        <taxon>Bacillota</taxon>
        <taxon>Clostridia</taxon>
        <taxon>Lachnospirales</taxon>
        <taxon>Lachnospiraceae</taxon>
        <taxon>Frisingicoccus</taxon>
    </lineage>
</organism>
<dbReference type="EMBL" id="SLXA01000001">
    <property type="protein sequence ID" value="TCO86400.1"/>
    <property type="molecule type" value="Genomic_DNA"/>
</dbReference>
<dbReference type="Proteomes" id="UP000295711">
    <property type="component" value="Unassembled WGS sequence"/>
</dbReference>
<evidence type="ECO:0000313" key="3">
    <source>
        <dbReference type="Proteomes" id="UP000295711"/>
    </source>
</evidence>
<sequence length="130" mass="13684">MQIHVTFDSLEEMKEFIDKTYVATPEVPSGSPATEPSVQAPQQAPVPPVVPVQTQAAPPVQQAPAAAVPTSATTYSMDDLARAGMALMNSGHQAELQQLLVQFGVNSLPELPVEQYGAFATALRGLGAQI</sequence>
<accession>A0A4R2LGF8</accession>